<dbReference type="SUPFAM" id="SSF47473">
    <property type="entry name" value="EF-hand"/>
    <property type="match status" value="1"/>
</dbReference>
<sequence length="198" mass="21928">MREKLQNHDFTRFNALKPKLLEIVDGMLASDIARLMAQIPKEEAQMTAAVVTNGHVAEQPTVKGGAFSQAQEAETPFGFGRGEGFDKGADESEWVVSREREDADNTFSSLGPVNGYISGRVAKEHMVKSKLPNAVLGKIWKLADVDRDGQLDADEFALANYLINLKLEGHELPVELPKHLIPPSKRETETVYPKLDDE</sequence>
<proteinExistence type="predicted"/>
<evidence type="ECO:0000259" key="3">
    <source>
        <dbReference type="PROSITE" id="PS50222"/>
    </source>
</evidence>
<dbReference type="GO" id="GO:0016197">
    <property type="term" value="P:endosomal transport"/>
    <property type="evidence" value="ECO:0007669"/>
    <property type="project" value="TreeGrafter"/>
</dbReference>
<gene>
    <name evidence="4" type="ORF">KIN20_022998</name>
</gene>
<name>A0AAD5QVL6_PARTN</name>
<feature type="domain" description="EF-hand" evidence="3">
    <location>
        <begin position="131"/>
        <end position="166"/>
    </location>
</feature>
<protein>
    <submittedName>
        <fullName evidence="4">Uncharacterized protein</fullName>
    </submittedName>
</protein>
<dbReference type="Proteomes" id="UP001196413">
    <property type="component" value="Unassembled WGS sequence"/>
</dbReference>
<dbReference type="GO" id="GO:0006897">
    <property type="term" value="P:endocytosis"/>
    <property type="evidence" value="ECO:0007669"/>
    <property type="project" value="TreeGrafter"/>
</dbReference>
<dbReference type="InterPro" id="IPR002048">
    <property type="entry name" value="EF_hand_dom"/>
</dbReference>
<dbReference type="PANTHER" id="PTHR11216">
    <property type="entry name" value="EH DOMAIN"/>
    <property type="match status" value="1"/>
</dbReference>
<dbReference type="GO" id="GO:0005886">
    <property type="term" value="C:plasma membrane"/>
    <property type="evidence" value="ECO:0007669"/>
    <property type="project" value="TreeGrafter"/>
</dbReference>
<dbReference type="EMBL" id="JAHQIW010004635">
    <property type="protein sequence ID" value="KAJ1363189.1"/>
    <property type="molecule type" value="Genomic_DNA"/>
</dbReference>
<keyword evidence="1" id="KW-0106">Calcium</keyword>
<dbReference type="Gene3D" id="1.10.268.20">
    <property type="match status" value="1"/>
</dbReference>
<dbReference type="InterPro" id="IPR011992">
    <property type="entry name" value="EF-hand-dom_pair"/>
</dbReference>
<evidence type="ECO:0000313" key="5">
    <source>
        <dbReference type="Proteomes" id="UP001196413"/>
    </source>
</evidence>
<dbReference type="FunFam" id="1.10.238.10:FF:000038">
    <property type="entry name" value="EH domain-containing protein 3"/>
    <property type="match status" value="1"/>
</dbReference>
<accession>A0AAD5QVL6</accession>
<evidence type="ECO:0000256" key="1">
    <source>
        <dbReference type="ARBA" id="ARBA00022837"/>
    </source>
</evidence>
<dbReference type="Pfam" id="PF18150">
    <property type="entry name" value="DUF5600"/>
    <property type="match status" value="1"/>
</dbReference>
<organism evidence="4 5">
    <name type="scientific">Parelaphostrongylus tenuis</name>
    <name type="common">Meningeal worm</name>
    <dbReference type="NCBI Taxonomy" id="148309"/>
    <lineage>
        <taxon>Eukaryota</taxon>
        <taxon>Metazoa</taxon>
        <taxon>Ecdysozoa</taxon>
        <taxon>Nematoda</taxon>
        <taxon>Chromadorea</taxon>
        <taxon>Rhabditida</taxon>
        <taxon>Rhabditina</taxon>
        <taxon>Rhabditomorpha</taxon>
        <taxon>Strongyloidea</taxon>
        <taxon>Metastrongylidae</taxon>
        <taxon>Parelaphostrongylus</taxon>
    </lineage>
</organism>
<dbReference type="AlphaFoldDB" id="A0AAD5QVL6"/>
<reference evidence="4" key="1">
    <citation type="submission" date="2021-06" db="EMBL/GenBank/DDBJ databases">
        <title>Parelaphostrongylus tenuis whole genome reference sequence.</title>
        <authorList>
            <person name="Garwood T.J."/>
            <person name="Larsen P.A."/>
            <person name="Fountain-Jones N.M."/>
            <person name="Garbe J.R."/>
            <person name="Macchietto M.G."/>
            <person name="Kania S.A."/>
            <person name="Gerhold R.W."/>
            <person name="Richards J.E."/>
            <person name="Wolf T.M."/>
        </authorList>
    </citation>
    <scope>NUCLEOTIDE SEQUENCE</scope>
    <source>
        <strain evidence="4">MNPRO001-30</strain>
        <tissue evidence="4">Meninges</tissue>
    </source>
</reference>
<dbReference type="GO" id="GO:0005737">
    <property type="term" value="C:cytoplasm"/>
    <property type="evidence" value="ECO:0007669"/>
    <property type="project" value="TreeGrafter"/>
</dbReference>
<dbReference type="PROSITE" id="PS00018">
    <property type="entry name" value="EF_HAND_1"/>
    <property type="match status" value="1"/>
</dbReference>
<dbReference type="SMART" id="SM00027">
    <property type="entry name" value="EH"/>
    <property type="match status" value="1"/>
</dbReference>
<keyword evidence="5" id="KW-1185">Reference proteome</keyword>
<evidence type="ECO:0000259" key="2">
    <source>
        <dbReference type="PROSITE" id="PS50031"/>
    </source>
</evidence>
<dbReference type="PROSITE" id="PS50222">
    <property type="entry name" value="EF_HAND_2"/>
    <property type="match status" value="1"/>
</dbReference>
<dbReference type="CDD" id="cd00052">
    <property type="entry name" value="EH"/>
    <property type="match status" value="1"/>
</dbReference>
<dbReference type="InterPro" id="IPR000261">
    <property type="entry name" value="EH_dom"/>
</dbReference>
<dbReference type="InterPro" id="IPR018247">
    <property type="entry name" value="EF_Hand_1_Ca_BS"/>
</dbReference>
<comment type="caution">
    <text evidence="4">The sequence shown here is derived from an EMBL/GenBank/DDBJ whole genome shotgun (WGS) entry which is preliminary data.</text>
</comment>
<feature type="domain" description="EH" evidence="2">
    <location>
        <begin position="99"/>
        <end position="187"/>
    </location>
</feature>
<dbReference type="GO" id="GO:0005509">
    <property type="term" value="F:calcium ion binding"/>
    <property type="evidence" value="ECO:0007669"/>
    <property type="project" value="InterPro"/>
</dbReference>
<dbReference type="Pfam" id="PF12763">
    <property type="entry name" value="EH"/>
    <property type="match status" value="1"/>
</dbReference>
<dbReference type="PROSITE" id="PS50031">
    <property type="entry name" value="EH"/>
    <property type="match status" value="1"/>
</dbReference>
<dbReference type="InterPro" id="IPR040990">
    <property type="entry name" value="DUF5600"/>
</dbReference>
<dbReference type="Gene3D" id="1.10.238.10">
    <property type="entry name" value="EF-hand"/>
    <property type="match status" value="1"/>
</dbReference>
<evidence type="ECO:0000313" key="4">
    <source>
        <dbReference type="EMBL" id="KAJ1363189.1"/>
    </source>
</evidence>